<evidence type="ECO:0000313" key="2">
    <source>
        <dbReference type="Proteomes" id="UP000279173"/>
    </source>
</evidence>
<gene>
    <name evidence="1" type="ORF">ALP10_200053</name>
</gene>
<dbReference type="AlphaFoldDB" id="A0A3M6CKZ7"/>
<sequence length="62" mass="6909">MLNRVKNVGYGDRTPFLNAAASLNLRGEIDRIIDTQVEQWYATVPQAAHGRQHSSATGSRLR</sequence>
<organism evidence="1 2">
    <name type="scientific">Pseudomonas syringae pv. helianthi</name>
    <dbReference type="NCBI Taxonomy" id="251654"/>
    <lineage>
        <taxon>Bacteria</taxon>
        <taxon>Pseudomonadati</taxon>
        <taxon>Pseudomonadota</taxon>
        <taxon>Gammaproteobacteria</taxon>
        <taxon>Pseudomonadales</taxon>
        <taxon>Pseudomonadaceae</taxon>
        <taxon>Pseudomonas</taxon>
    </lineage>
</organism>
<name>A0A3M6CKZ7_9PSED</name>
<accession>A0A3M6CKZ7</accession>
<proteinExistence type="predicted"/>
<evidence type="ECO:0000313" key="1">
    <source>
        <dbReference type="EMBL" id="RMV44492.1"/>
    </source>
</evidence>
<dbReference type="Proteomes" id="UP000279173">
    <property type="component" value="Unassembled WGS sequence"/>
</dbReference>
<protein>
    <submittedName>
        <fullName evidence="1">Uncharacterized protein</fullName>
    </submittedName>
</protein>
<reference evidence="1 2" key="1">
    <citation type="submission" date="2018-08" db="EMBL/GenBank/DDBJ databases">
        <title>Recombination of ecologically and evolutionarily significant loci maintains genetic cohesion in the Pseudomonas syringae species complex.</title>
        <authorList>
            <person name="Dillon M."/>
            <person name="Thakur S."/>
            <person name="Almeida R.N.D."/>
            <person name="Weir B.S."/>
            <person name="Guttman D.S."/>
        </authorList>
    </citation>
    <scope>NUCLEOTIDE SEQUENCE [LARGE SCALE GENOMIC DNA]</scope>
    <source>
        <strain evidence="1 2">ICMP 3263</strain>
    </source>
</reference>
<comment type="caution">
    <text evidence="1">The sequence shown here is derived from an EMBL/GenBank/DDBJ whole genome shotgun (WGS) entry which is preliminary data.</text>
</comment>
<dbReference type="EMBL" id="RBUT01000156">
    <property type="protein sequence ID" value="RMV44492.1"/>
    <property type="molecule type" value="Genomic_DNA"/>
</dbReference>